<evidence type="ECO:0000256" key="3">
    <source>
        <dbReference type="ARBA" id="ARBA00022553"/>
    </source>
</evidence>
<dbReference type="Gene3D" id="3.40.50.2300">
    <property type="match status" value="1"/>
</dbReference>
<dbReference type="SMART" id="SM00448">
    <property type="entry name" value="REC"/>
    <property type="match status" value="1"/>
</dbReference>
<evidence type="ECO:0000259" key="10">
    <source>
        <dbReference type="PROSITE" id="PS50110"/>
    </source>
</evidence>
<dbReference type="InterPro" id="IPR003661">
    <property type="entry name" value="HisK_dim/P_dom"/>
</dbReference>
<dbReference type="PANTHER" id="PTHR43047:SF9">
    <property type="entry name" value="HISTIDINE KINASE"/>
    <property type="match status" value="1"/>
</dbReference>
<keyword evidence="7" id="KW-1133">Transmembrane helix</keyword>
<keyword evidence="3 6" id="KW-0597">Phosphoprotein</keyword>
<dbReference type="InterPro" id="IPR036890">
    <property type="entry name" value="HATPase_C_sf"/>
</dbReference>
<dbReference type="Pfam" id="PF00512">
    <property type="entry name" value="HisKA"/>
    <property type="match status" value="1"/>
</dbReference>
<dbReference type="InterPro" id="IPR004358">
    <property type="entry name" value="Sig_transdc_His_kin-like_C"/>
</dbReference>
<feature type="domain" description="Histidine kinase" evidence="9">
    <location>
        <begin position="416"/>
        <end position="636"/>
    </location>
</feature>
<dbReference type="Pfam" id="PF02518">
    <property type="entry name" value="HATPase_c"/>
    <property type="match status" value="1"/>
</dbReference>
<feature type="transmembrane region" description="Helical" evidence="7">
    <location>
        <begin position="361"/>
        <end position="379"/>
    </location>
</feature>
<dbReference type="SUPFAM" id="SSF52172">
    <property type="entry name" value="CheY-like"/>
    <property type="match status" value="1"/>
</dbReference>
<proteinExistence type="predicted"/>
<dbReference type="InterPro" id="IPR003594">
    <property type="entry name" value="HATPase_dom"/>
</dbReference>
<evidence type="ECO:0000256" key="1">
    <source>
        <dbReference type="ARBA" id="ARBA00000085"/>
    </source>
</evidence>
<feature type="transmembrane region" description="Helical" evidence="7">
    <location>
        <begin position="322"/>
        <end position="341"/>
    </location>
</feature>
<protein>
    <recommendedName>
        <fullName evidence="2">histidine kinase</fullName>
        <ecNumber evidence="2">2.7.13.3</ecNumber>
    </recommendedName>
</protein>
<dbReference type="GO" id="GO:0005886">
    <property type="term" value="C:plasma membrane"/>
    <property type="evidence" value="ECO:0007669"/>
    <property type="project" value="TreeGrafter"/>
</dbReference>
<dbReference type="KEGG" id="aon:DEH84_04755"/>
<gene>
    <name evidence="11" type="ORF">DEH84_04755</name>
</gene>
<dbReference type="InterPro" id="IPR005467">
    <property type="entry name" value="His_kinase_dom"/>
</dbReference>
<dbReference type="FunFam" id="3.30.565.10:FF:000049">
    <property type="entry name" value="Two-component sensor histidine kinase"/>
    <property type="match status" value="1"/>
</dbReference>
<feature type="transmembrane region" description="Helical" evidence="7">
    <location>
        <begin position="298"/>
        <end position="315"/>
    </location>
</feature>
<evidence type="ECO:0000256" key="5">
    <source>
        <dbReference type="ARBA" id="ARBA00022777"/>
    </source>
</evidence>
<keyword evidence="7" id="KW-0812">Transmembrane</keyword>
<feature type="chain" id="PRO_5015874114" description="histidine kinase" evidence="8">
    <location>
        <begin position="26"/>
        <end position="786"/>
    </location>
</feature>
<feature type="domain" description="Response regulatory" evidence="10">
    <location>
        <begin position="656"/>
        <end position="780"/>
    </location>
</feature>
<evidence type="ECO:0000256" key="7">
    <source>
        <dbReference type="SAM" id="Phobius"/>
    </source>
</evidence>
<feature type="transmembrane region" description="Helical" evidence="7">
    <location>
        <begin position="240"/>
        <end position="260"/>
    </location>
</feature>
<evidence type="ECO:0000256" key="4">
    <source>
        <dbReference type="ARBA" id="ARBA00022679"/>
    </source>
</evidence>
<evidence type="ECO:0000313" key="12">
    <source>
        <dbReference type="Proteomes" id="UP000244892"/>
    </source>
</evidence>
<feature type="transmembrane region" description="Helical" evidence="7">
    <location>
        <begin position="207"/>
        <end position="228"/>
    </location>
</feature>
<dbReference type="OrthoDB" id="6114847at2"/>
<dbReference type="InterPro" id="IPR001789">
    <property type="entry name" value="Sig_transdc_resp-reg_receiver"/>
</dbReference>
<sequence length="786" mass="86889">MALRWLRLLLWLTLLSVLAPRMAGAAEAAAAGTQTIDRATLAPGACTEGREGRPVTLPDDWRQLKITPPAVACYRAKLLLDHTPKEPWALRIDRLPGNHRVTVNGVPLGTRHMEGEQITSMGTLPYLIEVPANVLLRGDNDIQIDVRMNNFRKPGVSPIVAGPLDNMRDEFDRWAMLTVELPQTANMSVVGMALFILLAWRARPKEAIFGYFGWLMLIMCGRNALYLVETVSWPAPFVDWLFFATHAITTYYHVMFGLCYANVPYQRLIWPLRAIGFGVPVLGLMAMGTPYLDVLRMVTYPVMMLGGVLIVVKIVQHAWTRHWLEAVAMTLGPVGTLVSMGHDYLFLTPLLAVTDLYWTPYFSPIIFLGFALTLMRKFVEAMTLAERLNVTLEERVAERTRALEAANQSKTRFLAAASHDLRQPTAAIGLLTSLLRQQATTPETRKLTHMLDEAVSSMESLLVGLLDISRLDAGAVKPAFQAVSLHDVFQAVKVHEQSAADAKGLHLRFRLPRHAGRDHLTVLTDPMLLHSVLRNLVANAIRYTERGGVLVAARRRGRHRLRIEVWDTGIGVAPDQQERIFEEFYQVGNSARDRSRGIGLGLAIVRRTASVLGEAITLKSRPGRGSCFAIELPLNLAPRQAQAPQPVLERPLSGQIVWVVEDDVLLRGALGEMLASWGAHPQSWPHSEALLDALPDLLAAGPAAWPDTLITDYRLPGLSGLQLAQRLSAQLQAQGRSLKTLIISGDTDPTEIARLSASGQDVLAKPFRSERLLERLHNLQGTAAAA</sequence>
<dbReference type="PROSITE" id="PS50109">
    <property type="entry name" value="HIS_KIN"/>
    <property type="match status" value="1"/>
</dbReference>
<dbReference type="EC" id="2.7.13.3" evidence="2"/>
<feature type="signal peptide" evidence="8">
    <location>
        <begin position="1"/>
        <end position="25"/>
    </location>
</feature>
<dbReference type="SUPFAM" id="SSF55874">
    <property type="entry name" value="ATPase domain of HSP90 chaperone/DNA topoisomerase II/histidine kinase"/>
    <property type="match status" value="1"/>
</dbReference>
<feature type="transmembrane region" description="Helical" evidence="7">
    <location>
        <begin position="181"/>
        <end position="200"/>
    </location>
</feature>
<keyword evidence="12" id="KW-1185">Reference proteome</keyword>
<dbReference type="PRINTS" id="PR00344">
    <property type="entry name" value="BCTRLSENSOR"/>
</dbReference>
<feature type="modified residue" description="4-aspartylphosphate" evidence="6">
    <location>
        <position position="712"/>
    </location>
</feature>
<dbReference type="GO" id="GO:0000155">
    <property type="term" value="F:phosphorelay sensor kinase activity"/>
    <property type="evidence" value="ECO:0007669"/>
    <property type="project" value="InterPro"/>
</dbReference>
<keyword evidence="7" id="KW-0472">Membrane</keyword>
<dbReference type="Gene3D" id="3.30.565.10">
    <property type="entry name" value="Histidine kinase-like ATPase, C-terminal domain"/>
    <property type="match status" value="1"/>
</dbReference>
<dbReference type="EMBL" id="CP029210">
    <property type="protein sequence ID" value="AWI52804.1"/>
    <property type="molecule type" value="Genomic_DNA"/>
</dbReference>
<dbReference type="PANTHER" id="PTHR43047">
    <property type="entry name" value="TWO-COMPONENT HISTIDINE PROTEIN KINASE"/>
    <property type="match status" value="1"/>
</dbReference>
<evidence type="ECO:0000256" key="6">
    <source>
        <dbReference type="PROSITE-ProRule" id="PRU00169"/>
    </source>
</evidence>
<dbReference type="Pfam" id="PF00072">
    <property type="entry name" value="Response_reg"/>
    <property type="match status" value="1"/>
</dbReference>
<keyword evidence="4" id="KW-0808">Transferase</keyword>
<keyword evidence="5" id="KW-0418">Kinase</keyword>
<dbReference type="Proteomes" id="UP000244892">
    <property type="component" value="Chromosome"/>
</dbReference>
<reference evidence="11 12" key="1">
    <citation type="submission" date="2018-05" db="EMBL/GenBank/DDBJ databases">
        <title>complete genome sequence of Aquabacterium olei NBRC 110486.</title>
        <authorList>
            <person name="Tang B."/>
            <person name="Chang J."/>
            <person name="Zhang L."/>
            <person name="Yang H."/>
        </authorList>
    </citation>
    <scope>NUCLEOTIDE SEQUENCE [LARGE SCALE GENOMIC DNA]</scope>
    <source>
        <strain evidence="11 12">NBRC 110486</strain>
    </source>
</reference>
<dbReference type="SUPFAM" id="SSF47384">
    <property type="entry name" value="Homodimeric domain of signal transducing histidine kinase"/>
    <property type="match status" value="1"/>
</dbReference>
<evidence type="ECO:0000256" key="2">
    <source>
        <dbReference type="ARBA" id="ARBA00012438"/>
    </source>
</evidence>
<dbReference type="PROSITE" id="PS50110">
    <property type="entry name" value="RESPONSE_REGULATORY"/>
    <property type="match status" value="1"/>
</dbReference>
<accession>A0A2U8FQV1</accession>
<evidence type="ECO:0000313" key="11">
    <source>
        <dbReference type="EMBL" id="AWI52804.1"/>
    </source>
</evidence>
<dbReference type="GO" id="GO:0009927">
    <property type="term" value="F:histidine phosphotransfer kinase activity"/>
    <property type="evidence" value="ECO:0007669"/>
    <property type="project" value="TreeGrafter"/>
</dbReference>
<evidence type="ECO:0000259" key="9">
    <source>
        <dbReference type="PROSITE" id="PS50109"/>
    </source>
</evidence>
<comment type="catalytic activity">
    <reaction evidence="1">
        <text>ATP + protein L-histidine = ADP + protein N-phospho-L-histidine.</text>
        <dbReference type="EC" id="2.7.13.3"/>
    </reaction>
</comment>
<dbReference type="RefSeq" id="WP_109035231.1">
    <property type="nucleotide sequence ID" value="NZ_CP029210.1"/>
</dbReference>
<dbReference type="InterPro" id="IPR036097">
    <property type="entry name" value="HisK_dim/P_sf"/>
</dbReference>
<dbReference type="SMART" id="SM00387">
    <property type="entry name" value="HATPase_c"/>
    <property type="match status" value="1"/>
</dbReference>
<dbReference type="Gene3D" id="1.10.287.130">
    <property type="match status" value="1"/>
</dbReference>
<name>A0A2U8FQV1_9BURK</name>
<keyword evidence="8" id="KW-0732">Signal</keyword>
<dbReference type="CDD" id="cd00082">
    <property type="entry name" value="HisKA"/>
    <property type="match status" value="1"/>
</dbReference>
<organism evidence="11 12">
    <name type="scientific">Aquabacterium olei</name>
    <dbReference type="NCBI Taxonomy" id="1296669"/>
    <lineage>
        <taxon>Bacteria</taxon>
        <taxon>Pseudomonadati</taxon>
        <taxon>Pseudomonadota</taxon>
        <taxon>Betaproteobacteria</taxon>
        <taxon>Burkholderiales</taxon>
        <taxon>Aquabacterium</taxon>
    </lineage>
</organism>
<feature type="transmembrane region" description="Helical" evidence="7">
    <location>
        <begin position="272"/>
        <end position="292"/>
    </location>
</feature>
<dbReference type="AlphaFoldDB" id="A0A2U8FQV1"/>
<dbReference type="InterPro" id="IPR011006">
    <property type="entry name" value="CheY-like_superfamily"/>
</dbReference>
<evidence type="ECO:0000256" key="8">
    <source>
        <dbReference type="SAM" id="SignalP"/>
    </source>
</evidence>
<dbReference type="SMART" id="SM00388">
    <property type="entry name" value="HisKA"/>
    <property type="match status" value="1"/>
</dbReference>